<dbReference type="Proteomes" id="UP000050277">
    <property type="component" value="Unassembled WGS sequence"/>
</dbReference>
<dbReference type="InterPro" id="IPR051678">
    <property type="entry name" value="AGP_Transferase"/>
</dbReference>
<organism evidence="2 3">
    <name type="scientific">Herpetosiphon geysericola</name>
    <dbReference type="NCBI Taxonomy" id="70996"/>
    <lineage>
        <taxon>Bacteria</taxon>
        <taxon>Bacillati</taxon>
        <taxon>Chloroflexota</taxon>
        <taxon>Chloroflexia</taxon>
        <taxon>Herpetosiphonales</taxon>
        <taxon>Herpetosiphonaceae</taxon>
        <taxon>Herpetosiphon</taxon>
    </lineage>
</organism>
<dbReference type="PANTHER" id="PTHR21310:SF15">
    <property type="entry name" value="AMINOGLYCOSIDE PHOSPHOTRANSFERASE DOMAIN-CONTAINING PROTEIN"/>
    <property type="match status" value="1"/>
</dbReference>
<feature type="domain" description="Aminoglycoside phosphotransferase" evidence="1">
    <location>
        <begin position="34"/>
        <end position="251"/>
    </location>
</feature>
<dbReference type="AlphaFoldDB" id="A0A0P6Y6K1"/>
<comment type="caution">
    <text evidence="2">The sequence shown here is derived from an EMBL/GenBank/DDBJ whole genome shotgun (WGS) entry which is preliminary data.</text>
</comment>
<evidence type="ECO:0000313" key="2">
    <source>
        <dbReference type="EMBL" id="KPL92028.1"/>
    </source>
</evidence>
<dbReference type="STRING" id="70996.SE18_00305"/>
<dbReference type="Gene3D" id="3.30.200.20">
    <property type="entry name" value="Phosphorylase Kinase, domain 1"/>
    <property type="match status" value="1"/>
</dbReference>
<keyword evidence="3" id="KW-1185">Reference proteome</keyword>
<dbReference type="EMBL" id="LGKP01000002">
    <property type="protein sequence ID" value="KPL92028.1"/>
    <property type="molecule type" value="Genomic_DNA"/>
</dbReference>
<dbReference type="PATRIC" id="fig|70996.4.peg.2597"/>
<evidence type="ECO:0000313" key="3">
    <source>
        <dbReference type="Proteomes" id="UP000050277"/>
    </source>
</evidence>
<dbReference type="InterPro" id="IPR011009">
    <property type="entry name" value="Kinase-like_dom_sf"/>
</dbReference>
<dbReference type="RefSeq" id="WP_054532416.1">
    <property type="nucleotide sequence ID" value="NZ_LGKP01000002.1"/>
</dbReference>
<dbReference type="GO" id="GO:0016740">
    <property type="term" value="F:transferase activity"/>
    <property type="evidence" value="ECO:0007669"/>
    <property type="project" value="UniProtKB-KW"/>
</dbReference>
<reference evidence="2 3" key="1">
    <citation type="submission" date="2015-07" db="EMBL/GenBank/DDBJ databases">
        <title>Whole genome sequence of Herpetosiphon geysericola DSM 7119.</title>
        <authorList>
            <person name="Hemp J."/>
            <person name="Ward L.M."/>
            <person name="Pace L.A."/>
            <person name="Fischer W.W."/>
        </authorList>
    </citation>
    <scope>NUCLEOTIDE SEQUENCE [LARGE SCALE GENOMIC DNA]</scope>
    <source>
        <strain evidence="2 3">DSM 7119</strain>
    </source>
</reference>
<dbReference type="InterPro" id="IPR002575">
    <property type="entry name" value="Aminoglycoside_PTrfase"/>
</dbReference>
<dbReference type="SUPFAM" id="SSF56112">
    <property type="entry name" value="Protein kinase-like (PK-like)"/>
    <property type="match status" value="1"/>
</dbReference>
<proteinExistence type="predicted"/>
<dbReference type="OrthoDB" id="334783at2"/>
<protein>
    <submittedName>
        <fullName evidence="2">Aminoglycoside phosphotransferase</fullName>
    </submittedName>
</protein>
<sequence length="325" mass="36525">MHSTTKNLKTGQQIAAMVAHAFAGMQLAPHAEAVQELKDGWFNAAYAITLADGREFVLKIAPPPTADVMSYEKNIMQTEVAAMRLVQQNPAIPVPSIAFFDDSLSICDSAYFFMQKIAGTNLEQLRATLELSIQAELDRQIGSIMHQINGFSGSYFGYEGNPDLRDTTWRATFIKLIDALFADGQRKNVEFEHSYAEIRAAVLKHAAALDTVTTPQLVHWDAWNGNFFVRDSTIVGIIDFERALWGDPLMEAQFRPFSGESLINFMDGYGKISFTPAEEQRCQLYSLYLALVMAIECYYRNYDTDFVHTIARQLLATTMAWLKAN</sequence>
<keyword evidence="2" id="KW-0808">Transferase</keyword>
<evidence type="ECO:0000259" key="1">
    <source>
        <dbReference type="Pfam" id="PF01636"/>
    </source>
</evidence>
<dbReference type="PANTHER" id="PTHR21310">
    <property type="entry name" value="AMINOGLYCOSIDE PHOSPHOTRANSFERASE-RELATED-RELATED"/>
    <property type="match status" value="1"/>
</dbReference>
<dbReference type="Gene3D" id="3.90.1200.10">
    <property type="match status" value="1"/>
</dbReference>
<gene>
    <name evidence="2" type="ORF">SE18_00305</name>
</gene>
<dbReference type="Pfam" id="PF01636">
    <property type="entry name" value="APH"/>
    <property type="match status" value="1"/>
</dbReference>
<accession>A0A0P6Y6K1</accession>
<name>A0A0P6Y6K1_9CHLR</name>